<evidence type="ECO:0000313" key="2">
    <source>
        <dbReference type="EMBL" id="ALI37533.1"/>
    </source>
</evidence>
<sequence length="205" mass="24013">MKINPNSLLSLLKEFDSNINKIRIKNNVLTIGFLDFLYTRGVAIRDKQIDASSYNKIMIALAAVECGIDILTVCKLINWKDFELFASEVMKFHHYVVYKNYRIKNPTRQIDVIGVRLQNALVIDCKHWRRNSYPEMVGVVDKQKERGTLFMKKNKSIEIENAYPIIITFYPNEFQSVNQVPIVPISSFNSFLIDFDNYKQNFFRI</sequence>
<dbReference type="OrthoDB" id="31536at2157"/>
<evidence type="ECO:0000313" key="3">
    <source>
        <dbReference type="Proteomes" id="UP000058925"/>
    </source>
</evidence>
<protein>
    <recommendedName>
        <fullName evidence="1">NERD domain-containing protein</fullName>
    </recommendedName>
</protein>
<reference evidence="3" key="1">
    <citation type="submission" date="2015-10" db="EMBL/GenBank/DDBJ databases">
        <title>Niche specialization of a soil ammonia-oxidizing archaeon, Candidatus Nitrosocosmicus oleophilus.</title>
        <authorList>
            <person name="Jung M.-Y."/>
            <person name="Rhee S.-K."/>
        </authorList>
    </citation>
    <scope>NUCLEOTIDE SEQUENCE [LARGE SCALE GENOMIC DNA]</scope>
    <source>
        <strain evidence="3">MY3</strain>
    </source>
</reference>
<dbReference type="RefSeq" id="WP_196816592.1">
    <property type="nucleotide sequence ID" value="NZ_CP012850.1"/>
</dbReference>
<dbReference type="AlphaFoldDB" id="A0A654M498"/>
<dbReference type="EMBL" id="CP012850">
    <property type="protein sequence ID" value="ALI37533.1"/>
    <property type="molecule type" value="Genomic_DNA"/>
</dbReference>
<dbReference type="Pfam" id="PF08378">
    <property type="entry name" value="NERD"/>
    <property type="match status" value="1"/>
</dbReference>
<dbReference type="InterPro" id="IPR011528">
    <property type="entry name" value="NERD"/>
</dbReference>
<feature type="domain" description="NERD" evidence="1">
    <location>
        <begin position="83"/>
        <end position="135"/>
    </location>
</feature>
<proteinExistence type="predicted"/>
<dbReference type="Proteomes" id="UP000058925">
    <property type="component" value="Chromosome"/>
</dbReference>
<name>A0A654M498_9ARCH</name>
<gene>
    <name evidence="2" type="ORF">NMY3_03350</name>
</gene>
<evidence type="ECO:0000259" key="1">
    <source>
        <dbReference type="Pfam" id="PF08378"/>
    </source>
</evidence>
<dbReference type="KEGG" id="taa:NMY3_03350"/>
<organism evidence="2 3">
    <name type="scientific">Candidatus Nitrosocosmicus oleophilus</name>
    <dbReference type="NCBI Taxonomy" id="1353260"/>
    <lineage>
        <taxon>Archaea</taxon>
        <taxon>Nitrososphaerota</taxon>
        <taxon>Nitrososphaeria</taxon>
        <taxon>Nitrososphaerales</taxon>
        <taxon>Nitrososphaeraceae</taxon>
        <taxon>Candidatus Nitrosocosmicus</taxon>
    </lineage>
</organism>
<dbReference type="GeneID" id="60423201"/>
<keyword evidence="3" id="KW-1185">Reference proteome</keyword>
<accession>A0A654M498</accession>
<dbReference type="SUPFAM" id="SSF52980">
    <property type="entry name" value="Restriction endonuclease-like"/>
    <property type="match status" value="1"/>
</dbReference>
<dbReference type="InterPro" id="IPR011335">
    <property type="entry name" value="Restrct_endonuc-II-like"/>
</dbReference>